<sequence length="94" mass="10542">MSLFSRRARAAAAVPAGPRTVTLIGRPGCHLCDVAREVVERVTVDLDVEIVERDITTDEELHRRYWDKVPVVLVDGAPHAVYRVNPDLLRRALT</sequence>
<dbReference type="InterPro" id="IPR052565">
    <property type="entry name" value="Glutaredoxin-like_YDR286C"/>
</dbReference>
<dbReference type="InterPro" id="IPR036249">
    <property type="entry name" value="Thioredoxin-like_sf"/>
</dbReference>
<dbReference type="EMBL" id="JACBZD010000001">
    <property type="protein sequence ID" value="NYI05760.1"/>
    <property type="molecule type" value="Genomic_DNA"/>
</dbReference>
<protein>
    <submittedName>
        <fullName evidence="1">Glutaredoxin</fullName>
    </submittedName>
</protein>
<dbReference type="RefSeq" id="WP_179814447.1">
    <property type="nucleotide sequence ID" value="NZ_JACBZD010000001.1"/>
</dbReference>
<dbReference type="Gene3D" id="3.40.30.10">
    <property type="entry name" value="Glutaredoxin"/>
    <property type="match status" value="1"/>
</dbReference>
<dbReference type="InterPro" id="IPR008554">
    <property type="entry name" value="Glutaredoxin-like"/>
</dbReference>
<dbReference type="AlphaFoldDB" id="A0A852ZWY1"/>
<organism evidence="1 2">
    <name type="scientific">Allostreptomyces psammosilenae</name>
    <dbReference type="NCBI Taxonomy" id="1892865"/>
    <lineage>
        <taxon>Bacteria</taxon>
        <taxon>Bacillati</taxon>
        <taxon>Actinomycetota</taxon>
        <taxon>Actinomycetes</taxon>
        <taxon>Kitasatosporales</taxon>
        <taxon>Streptomycetaceae</taxon>
        <taxon>Allostreptomyces</taxon>
    </lineage>
</organism>
<accession>A0A852ZWY1</accession>
<dbReference type="Proteomes" id="UP000567795">
    <property type="component" value="Unassembled WGS sequence"/>
</dbReference>
<gene>
    <name evidence="1" type="ORF">FHU37_002703</name>
</gene>
<dbReference type="PANTHER" id="PTHR33558">
    <property type="entry name" value="GLUTAREDOXIN-LIKE PROTEIN C5ORF63 HOMOLOG"/>
    <property type="match status" value="1"/>
</dbReference>
<evidence type="ECO:0000313" key="1">
    <source>
        <dbReference type="EMBL" id="NYI05760.1"/>
    </source>
</evidence>
<dbReference type="PANTHER" id="PTHR33558:SF1">
    <property type="entry name" value="GLUTAREDOXIN-LIKE PROTEIN C5ORF63 HOMOLOG"/>
    <property type="match status" value="1"/>
</dbReference>
<dbReference type="SUPFAM" id="SSF52833">
    <property type="entry name" value="Thioredoxin-like"/>
    <property type="match status" value="1"/>
</dbReference>
<comment type="caution">
    <text evidence="1">The sequence shown here is derived from an EMBL/GenBank/DDBJ whole genome shotgun (WGS) entry which is preliminary data.</text>
</comment>
<evidence type="ECO:0000313" key="2">
    <source>
        <dbReference type="Proteomes" id="UP000567795"/>
    </source>
</evidence>
<name>A0A852ZWY1_9ACTN</name>
<reference evidence="1 2" key="1">
    <citation type="submission" date="2020-07" db="EMBL/GenBank/DDBJ databases">
        <title>Sequencing the genomes of 1000 actinobacteria strains.</title>
        <authorList>
            <person name="Klenk H.-P."/>
        </authorList>
    </citation>
    <scope>NUCLEOTIDE SEQUENCE [LARGE SCALE GENOMIC DNA]</scope>
    <source>
        <strain evidence="1 2">DSM 42178</strain>
    </source>
</reference>
<keyword evidence="2" id="KW-1185">Reference proteome</keyword>
<proteinExistence type="predicted"/>
<dbReference type="Pfam" id="PF05768">
    <property type="entry name" value="Glrx-like"/>
    <property type="match status" value="1"/>
</dbReference>